<feature type="domain" description="WCX" evidence="2">
    <location>
        <begin position="246"/>
        <end position="317"/>
    </location>
</feature>
<dbReference type="PROSITE" id="PS52050">
    <property type="entry name" value="WYL"/>
    <property type="match status" value="1"/>
</dbReference>
<dbReference type="PIRSF" id="PIRSF016838">
    <property type="entry name" value="PafC"/>
    <property type="match status" value="1"/>
</dbReference>
<reference evidence="3" key="1">
    <citation type="submission" date="2020-05" db="EMBL/GenBank/DDBJ databases">
        <authorList>
            <person name="Chiriac C."/>
            <person name="Salcher M."/>
            <person name="Ghai R."/>
            <person name="Kavagutti S V."/>
        </authorList>
    </citation>
    <scope>NUCLEOTIDE SEQUENCE</scope>
</reference>
<dbReference type="PANTHER" id="PTHR34580:SF3">
    <property type="entry name" value="PROTEIN PAFB"/>
    <property type="match status" value="1"/>
</dbReference>
<dbReference type="InterPro" id="IPR051534">
    <property type="entry name" value="CBASS_pafABC_assoc_protein"/>
</dbReference>
<dbReference type="PANTHER" id="PTHR34580">
    <property type="match status" value="1"/>
</dbReference>
<proteinExistence type="predicted"/>
<evidence type="ECO:0000259" key="1">
    <source>
        <dbReference type="Pfam" id="PF13280"/>
    </source>
</evidence>
<protein>
    <submittedName>
        <fullName evidence="3">Unannotated protein</fullName>
    </submittedName>
</protein>
<dbReference type="Pfam" id="PF25583">
    <property type="entry name" value="WCX"/>
    <property type="match status" value="1"/>
</dbReference>
<sequence length="322" mass="35169">MAPNATQEKTERLLNLVVYLLGHKQGVTRATIRANMKEYQGKSDEAFERGFERDKNDLRDLGIPLIMMASPGGHGDESKYRIDRSDYQLPEISLNTQERAVLVIAARAWEQASLQSTAAEALRKLGVASELVDLPPVSTSLGASEECFPTAYIAVRDRRTVEFAYLKVAAPHAEARRVQPYTLASHRGSWYLIGHDLDRDAIRSFRLSRVTGAMALTGEPGSAPPAPADLTRAAVLEMITPDSTGVNASIRLRKDHGHALRRQATNVRIGGDEWDTVEIDGVDLTRLTAQVCALGPVAIADSPAELRAAVIESLTKVAQVHQ</sequence>
<dbReference type="InterPro" id="IPR026881">
    <property type="entry name" value="WYL_dom"/>
</dbReference>
<feature type="domain" description="WYL" evidence="1">
    <location>
        <begin position="150"/>
        <end position="212"/>
    </location>
</feature>
<evidence type="ECO:0000259" key="2">
    <source>
        <dbReference type="Pfam" id="PF25583"/>
    </source>
</evidence>
<evidence type="ECO:0000313" key="3">
    <source>
        <dbReference type="EMBL" id="CAB4803169.1"/>
    </source>
</evidence>
<dbReference type="AlphaFoldDB" id="A0A6J6Y319"/>
<dbReference type="InterPro" id="IPR028349">
    <property type="entry name" value="PafC-like"/>
</dbReference>
<dbReference type="EMBL" id="CAFAAK010000142">
    <property type="protein sequence ID" value="CAB4803169.1"/>
    <property type="molecule type" value="Genomic_DNA"/>
</dbReference>
<name>A0A6J6Y319_9ZZZZ</name>
<organism evidence="3">
    <name type="scientific">freshwater metagenome</name>
    <dbReference type="NCBI Taxonomy" id="449393"/>
    <lineage>
        <taxon>unclassified sequences</taxon>
        <taxon>metagenomes</taxon>
        <taxon>ecological metagenomes</taxon>
    </lineage>
</organism>
<accession>A0A6J6Y319</accession>
<dbReference type="InterPro" id="IPR057727">
    <property type="entry name" value="WCX_dom"/>
</dbReference>
<dbReference type="Pfam" id="PF13280">
    <property type="entry name" value="WYL"/>
    <property type="match status" value="1"/>
</dbReference>
<gene>
    <name evidence="3" type="ORF">UFOPK3024_00710</name>
</gene>